<comment type="caution">
    <text evidence="3">The sequence shown here is derived from an EMBL/GenBank/DDBJ whole genome shotgun (WGS) entry which is preliminary data.</text>
</comment>
<evidence type="ECO:0000259" key="2">
    <source>
        <dbReference type="PROSITE" id="PS50158"/>
    </source>
</evidence>
<dbReference type="GO" id="GO:0003676">
    <property type="term" value="F:nucleic acid binding"/>
    <property type="evidence" value="ECO:0007669"/>
    <property type="project" value="InterPro"/>
</dbReference>
<sequence length="260" mass="30126">MASDIVDNYEKLKLTAEEEEIVEFEEEVDEEKAKQIALSLIGKLRTTNYFNLKSARGLVIKELDWNLCIIQFFSKADRDFVLNERPWVFDGNTLLFKKLIEVVFKTLRYWVKVHDVLGIKRTKAFVECFANAIGSFVTVHNGNVIGVDMSLNFVADININKPLRRGARDKMNEQPVWFDIKYVQLSECCYGCGKLGHTYKWCDFDKAMLESALPCGPKLWASPIKSTRRGWEAEKQEECKLYNDFGETKKREKPKDQISL</sequence>
<reference evidence="3" key="1">
    <citation type="submission" date="2022-04" db="EMBL/GenBank/DDBJ databases">
        <title>Carnegiea gigantea Genome sequencing and assembly v2.</title>
        <authorList>
            <person name="Copetti D."/>
            <person name="Sanderson M.J."/>
            <person name="Burquez A."/>
            <person name="Wojciechowski M.F."/>
        </authorList>
    </citation>
    <scope>NUCLEOTIDE SEQUENCE</scope>
    <source>
        <strain evidence="3">SGP5-SGP5p</strain>
        <tissue evidence="3">Aerial part</tissue>
    </source>
</reference>
<protein>
    <recommendedName>
        <fullName evidence="2">CCHC-type domain-containing protein</fullName>
    </recommendedName>
</protein>
<keyword evidence="1" id="KW-0862">Zinc</keyword>
<name>A0A9Q1QFJ7_9CARY</name>
<dbReference type="PANTHER" id="PTHR31286">
    <property type="entry name" value="GLYCINE-RICH CELL WALL STRUCTURAL PROTEIN 1.8-LIKE"/>
    <property type="match status" value="1"/>
</dbReference>
<dbReference type="InterPro" id="IPR001878">
    <property type="entry name" value="Znf_CCHC"/>
</dbReference>
<dbReference type="OrthoDB" id="1695837at2759"/>
<keyword evidence="4" id="KW-1185">Reference proteome</keyword>
<evidence type="ECO:0000313" key="3">
    <source>
        <dbReference type="EMBL" id="KAJ8438690.1"/>
    </source>
</evidence>
<evidence type="ECO:0000313" key="4">
    <source>
        <dbReference type="Proteomes" id="UP001153076"/>
    </source>
</evidence>
<dbReference type="PROSITE" id="PS50158">
    <property type="entry name" value="ZF_CCHC"/>
    <property type="match status" value="1"/>
</dbReference>
<feature type="domain" description="CCHC-type" evidence="2">
    <location>
        <begin position="189"/>
        <end position="202"/>
    </location>
</feature>
<organism evidence="3 4">
    <name type="scientific">Carnegiea gigantea</name>
    <dbReference type="NCBI Taxonomy" id="171969"/>
    <lineage>
        <taxon>Eukaryota</taxon>
        <taxon>Viridiplantae</taxon>
        <taxon>Streptophyta</taxon>
        <taxon>Embryophyta</taxon>
        <taxon>Tracheophyta</taxon>
        <taxon>Spermatophyta</taxon>
        <taxon>Magnoliopsida</taxon>
        <taxon>eudicotyledons</taxon>
        <taxon>Gunneridae</taxon>
        <taxon>Pentapetalae</taxon>
        <taxon>Caryophyllales</taxon>
        <taxon>Cactineae</taxon>
        <taxon>Cactaceae</taxon>
        <taxon>Cactoideae</taxon>
        <taxon>Echinocereeae</taxon>
        <taxon>Carnegiea</taxon>
    </lineage>
</organism>
<dbReference type="Proteomes" id="UP001153076">
    <property type="component" value="Unassembled WGS sequence"/>
</dbReference>
<dbReference type="GO" id="GO:0008270">
    <property type="term" value="F:zinc ion binding"/>
    <property type="evidence" value="ECO:0007669"/>
    <property type="project" value="UniProtKB-KW"/>
</dbReference>
<accession>A0A9Q1QFJ7</accession>
<dbReference type="EMBL" id="JAKOGI010000244">
    <property type="protein sequence ID" value="KAJ8438690.1"/>
    <property type="molecule type" value="Genomic_DNA"/>
</dbReference>
<evidence type="ECO:0000256" key="1">
    <source>
        <dbReference type="PROSITE-ProRule" id="PRU00047"/>
    </source>
</evidence>
<dbReference type="PANTHER" id="PTHR31286:SF167">
    <property type="entry name" value="OS09G0268800 PROTEIN"/>
    <property type="match status" value="1"/>
</dbReference>
<dbReference type="InterPro" id="IPR040256">
    <property type="entry name" value="At4g02000-like"/>
</dbReference>
<proteinExistence type="predicted"/>
<keyword evidence="1" id="KW-0479">Metal-binding</keyword>
<dbReference type="AlphaFoldDB" id="A0A9Q1QFJ7"/>
<gene>
    <name evidence="3" type="ORF">Cgig2_011873</name>
</gene>
<keyword evidence="1" id="KW-0863">Zinc-finger</keyword>